<dbReference type="RefSeq" id="WP_343839787.1">
    <property type="nucleotide sequence ID" value="NZ_BAAADO010000003.1"/>
</dbReference>
<organism evidence="1 2">
    <name type="scientific">Salinibacillus aidingensis</name>
    <dbReference type="NCBI Taxonomy" id="237684"/>
    <lineage>
        <taxon>Bacteria</taxon>
        <taxon>Bacillati</taxon>
        <taxon>Bacillota</taxon>
        <taxon>Bacilli</taxon>
        <taxon>Bacillales</taxon>
        <taxon>Bacillaceae</taxon>
        <taxon>Salinibacillus</taxon>
    </lineage>
</organism>
<evidence type="ECO:0000313" key="2">
    <source>
        <dbReference type="Proteomes" id="UP001500880"/>
    </source>
</evidence>
<keyword evidence="2" id="KW-1185">Reference proteome</keyword>
<accession>A0ABP3L5E0</accession>
<gene>
    <name evidence="1" type="primary">gerPA</name>
    <name evidence="1" type="ORF">GCM10008986_17150</name>
</gene>
<dbReference type="Pfam" id="PF10676">
    <property type="entry name" value="gerPA"/>
    <property type="match status" value="1"/>
</dbReference>
<reference evidence="2" key="1">
    <citation type="journal article" date="2019" name="Int. J. Syst. Evol. Microbiol.">
        <title>The Global Catalogue of Microorganisms (GCM) 10K type strain sequencing project: providing services to taxonomists for standard genome sequencing and annotation.</title>
        <authorList>
            <consortium name="The Broad Institute Genomics Platform"/>
            <consortium name="The Broad Institute Genome Sequencing Center for Infectious Disease"/>
            <person name="Wu L."/>
            <person name="Ma J."/>
        </authorList>
    </citation>
    <scope>NUCLEOTIDE SEQUENCE [LARGE SCALE GENOMIC DNA]</scope>
    <source>
        <strain evidence="2">JCM 12389</strain>
    </source>
</reference>
<sequence>MPAFVGAVKVNSVGSSSIFHIGDVYAMSPVSSAKTFAGGGSFNTGDGLTLSLDQSYTYVTDSDTMDQTIMGNA</sequence>
<dbReference type="EMBL" id="BAAADO010000003">
    <property type="protein sequence ID" value="GAA0491569.1"/>
    <property type="molecule type" value="Genomic_DNA"/>
</dbReference>
<comment type="caution">
    <text evidence="1">The sequence shown here is derived from an EMBL/GenBank/DDBJ whole genome shotgun (WGS) entry which is preliminary data.</text>
</comment>
<evidence type="ECO:0000313" key="1">
    <source>
        <dbReference type="EMBL" id="GAA0491569.1"/>
    </source>
</evidence>
<dbReference type="PANTHER" id="PTHR37808">
    <property type="entry name" value="SPORE GERMINATION PROTEIN-LIKE PROTEIN YDZR-RELATED"/>
    <property type="match status" value="1"/>
</dbReference>
<dbReference type="InterPro" id="IPR019618">
    <property type="entry name" value="Spore_germination_GerPA"/>
</dbReference>
<dbReference type="Proteomes" id="UP001500880">
    <property type="component" value="Unassembled WGS sequence"/>
</dbReference>
<dbReference type="PANTHER" id="PTHR37808:SF3">
    <property type="entry name" value="SPORE GERMINATION PROTEIN GERPA-RELATED"/>
    <property type="match status" value="1"/>
</dbReference>
<name>A0ABP3L5E0_9BACI</name>
<proteinExistence type="predicted"/>
<protein>
    <submittedName>
        <fullName evidence="1">Spore germination protein GerPA</fullName>
    </submittedName>
</protein>